<dbReference type="KEGG" id="sre:PTSG_00248"/>
<evidence type="ECO:0000313" key="3">
    <source>
        <dbReference type="Proteomes" id="UP000007799"/>
    </source>
</evidence>
<keyword evidence="3" id="KW-1185">Reference proteome</keyword>
<dbReference type="eggNOG" id="ENOG502SGFI">
    <property type="taxonomic scope" value="Eukaryota"/>
</dbReference>
<name>F2TVY1_SALR5</name>
<dbReference type="OrthoDB" id="204303at2759"/>
<feature type="region of interest" description="Disordered" evidence="1">
    <location>
        <begin position="42"/>
        <end position="103"/>
    </location>
</feature>
<feature type="compositionally biased region" description="Low complexity" evidence="1">
    <location>
        <begin position="134"/>
        <end position="145"/>
    </location>
</feature>
<gene>
    <name evidence="2" type="ORF">PTSG_00248</name>
</gene>
<dbReference type="EMBL" id="GL832955">
    <property type="protein sequence ID" value="EGD72227.1"/>
    <property type="molecule type" value="Genomic_DNA"/>
</dbReference>
<evidence type="ECO:0000313" key="2">
    <source>
        <dbReference type="EMBL" id="EGD72227.1"/>
    </source>
</evidence>
<dbReference type="RefSeq" id="XP_004998798.1">
    <property type="nucleotide sequence ID" value="XM_004998741.1"/>
</dbReference>
<reference evidence="2" key="1">
    <citation type="submission" date="2009-08" db="EMBL/GenBank/DDBJ databases">
        <title>Annotation of Salpingoeca rosetta.</title>
        <authorList>
            <consortium name="The Broad Institute Genome Sequencing Platform"/>
            <person name="Russ C."/>
            <person name="Cuomo C."/>
            <person name="Burger G."/>
            <person name="Gray M.W."/>
            <person name="Holland P.W.H."/>
            <person name="King N."/>
            <person name="Lang F.B.F."/>
            <person name="Roger A.J."/>
            <person name="Ruiz-Trillo I."/>
            <person name="Young S.K."/>
            <person name="Zeng Q."/>
            <person name="Gargeya S."/>
            <person name="Alvarado L."/>
            <person name="Berlin A."/>
            <person name="Chapman S.B."/>
            <person name="Chen Z."/>
            <person name="Freedman E."/>
            <person name="Gellesch M."/>
            <person name="Goldberg J."/>
            <person name="Griggs A."/>
            <person name="Gujja S."/>
            <person name="Heilman E."/>
            <person name="Heiman D."/>
            <person name="Howarth C."/>
            <person name="Mehta T."/>
            <person name="Neiman D."/>
            <person name="Pearson M."/>
            <person name="Roberts A."/>
            <person name="Saif S."/>
            <person name="Shea T."/>
            <person name="Shenoy N."/>
            <person name="Sisk P."/>
            <person name="Stolte C."/>
            <person name="Sykes S."/>
            <person name="White J."/>
            <person name="Yandava C."/>
            <person name="Haas B."/>
            <person name="Nusbaum C."/>
            <person name="Birren B."/>
        </authorList>
    </citation>
    <scope>NUCLEOTIDE SEQUENCE [LARGE SCALE GENOMIC DNA]</scope>
    <source>
        <strain evidence="2">ATCC 50818</strain>
    </source>
</reference>
<organism evidence="3">
    <name type="scientific">Salpingoeca rosetta (strain ATCC 50818 / BSB-021)</name>
    <dbReference type="NCBI Taxonomy" id="946362"/>
    <lineage>
        <taxon>Eukaryota</taxon>
        <taxon>Choanoflagellata</taxon>
        <taxon>Craspedida</taxon>
        <taxon>Salpingoecidae</taxon>
        <taxon>Salpingoeca</taxon>
    </lineage>
</organism>
<sequence>MQQEKGKGQFTPPAMLAAFCLVCFVLAIVTLMSAPPRLQTDPYAAAPPTPSALSPARAKPAGANAGAQAQAHTAPPQVQDGGAGRSTRHQHQRQQQQQIANVELSSTTPTAAIAETIASPSPSALMPPTATEAQQQDVQQANQPQHRQRQQCGVDGVVCVTDEDASRYVWTNRSEELRRVLPQKVWTELIEMFAPSSHCSPLGLQPHPRTGDIESPPPPAATAEPSQTGVVLMHCHGQFGNRLGEYTIARIVAETRRWPLVMCDVFKQELFSKGLIFPFAVDHPIDLAAFDQLPVDTQAGHNYDFDELLRDPTPRVIDLAGFPFRNYSILAQHKAAIKDDWLRIDTSCLAAQSLPLSLPGPRDIVVHLRAYHGCEGEEHEYDPTEAFVDLPWDYYDRILQRYQRKGGWDTVWLASRCGEHHPIAQQLMTKYGARVIQGDGSKNWASMHDWLFMRSARRLVMSQSTYAWWAAWLGDAEEVHYPLAGDWWGKGPRHTLYPVDEPRYVFHDLLADEYFLTAADLWGA</sequence>
<dbReference type="Proteomes" id="UP000007799">
    <property type="component" value="Unassembled WGS sequence"/>
</dbReference>
<feature type="region of interest" description="Disordered" evidence="1">
    <location>
        <begin position="200"/>
        <end position="226"/>
    </location>
</feature>
<dbReference type="InParanoid" id="F2TVY1"/>
<proteinExistence type="predicted"/>
<evidence type="ECO:0000256" key="1">
    <source>
        <dbReference type="SAM" id="MobiDB-lite"/>
    </source>
</evidence>
<feature type="compositionally biased region" description="Low complexity" evidence="1">
    <location>
        <begin position="51"/>
        <end position="79"/>
    </location>
</feature>
<dbReference type="GeneID" id="16067612"/>
<feature type="region of interest" description="Disordered" evidence="1">
    <location>
        <begin position="120"/>
        <end position="150"/>
    </location>
</feature>
<accession>F2TVY1</accession>
<dbReference type="AlphaFoldDB" id="F2TVY1"/>
<protein>
    <submittedName>
        <fullName evidence="2">Uncharacterized protein</fullName>
    </submittedName>
</protein>